<evidence type="ECO:0000313" key="2">
    <source>
        <dbReference type="Proteomes" id="UP000005561"/>
    </source>
</evidence>
<dbReference type="EMBL" id="ACCL02000028">
    <property type="protein sequence ID" value="EET58586.1"/>
    <property type="molecule type" value="Genomic_DNA"/>
</dbReference>
<gene>
    <name evidence="1" type="ORF">BRYFOR_09422</name>
</gene>
<protein>
    <submittedName>
        <fullName evidence="1">Uncharacterized protein</fullName>
    </submittedName>
</protein>
<name>C6LL75_9FIRM</name>
<evidence type="ECO:0000313" key="1">
    <source>
        <dbReference type="EMBL" id="EET58586.1"/>
    </source>
</evidence>
<proteinExistence type="predicted"/>
<accession>C6LL75</accession>
<keyword evidence="2" id="KW-1185">Reference proteome</keyword>
<reference evidence="1" key="1">
    <citation type="submission" date="2009-07" db="EMBL/GenBank/DDBJ databases">
        <authorList>
            <person name="Weinstock G."/>
            <person name="Sodergren E."/>
            <person name="Clifton S."/>
            <person name="Fulton L."/>
            <person name="Fulton B."/>
            <person name="Courtney L."/>
            <person name="Fronick C."/>
            <person name="Harrison M."/>
            <person name="Strong C."/>
            <person name="Farmer C."/>
            <person name="Delahaunty K."/>
            <person name="Markovic C."/>
            <person name="Hall O."/>
            <person name="Minx P."/>
            <person name="Tomlinson C."/>
            <person name="Mitreva M."/>
            <person name="Nelson J."/>
            <person name="Hou S."/>
            <person name="Wollam A."/>
            <person name="Pepin K.H."/>
            <person name="Johnson M."/>
            <person name="Bhonagiri V."/>
            <person name="Nash W.E."/>
            <person name="Warren W."/>
            <person name="Chinwalla A."/>
            <person name="Mardis E.R."/>
            <person name="Wilson R.K."/>
        </authorList>
    </citation>
    <scope>NUCLEOTIDE SEQUENCE [LARGE SCALE GENOMIC DNA]</scope>
    <source>
        <strain evidence="1">DSM 14469</strain>
    </source>
</reference>
<organism evidence="1 2">
    <name type="scientific">Marvinbryantia formatexigens DSM 14469</name>
    <dbReference type="NCBI Taxonomy" id="478749"/>
    <lineage>
        <taxon>Bacteria</taxon>
        <taxon>Bacillati</taxon>
        <taxon>Bacillota</taxon>
        <taxon>Clostridia</taxon>
        <taxon>Lachnospirales</taxon>
        <taxon>Lachnospiraceae</taxon>
        <taxon>Marvinbryantia</taxon>
    </lineage>
</organism>
<sequence>MYYIRFYFPSSTFTCSCYYEIQIISSAYKLIFIIKYRLFHLMLHFFTFSF</sequence>
<dbReference type="AlphaFoldDB" id="C6LL75"/>
<dbReference type="Proteomes" id="UP000005561">
    <property type="component" value="Unassembled WGS sequence"/>
</dbReference>
<comment type="caution">
    <text evidence="1">The sequence shown here is derived from an EMBL/GenBank/DDBJ whole genome shotgun (WGS) entry which is preliminary data.</text>
</comment>
<dbReference type="PROSITE" id="PS51257">
    <property type="entry name" value="PROKAR_LIPOPROTEIN"/>
    <property type="match status" value="1"/>
</dbReference>